<dbReference type="Pfam" id="PF03279">
    <property type="entry name" value="Lip_A_acyltrans"/>
    <property type="match status" value="1"/>
</dbReference>
<accession>X5MMG6</accession>
<dbReference type="Proteomes" id="UP000032160">
    <property type="component" value="Chromosome I"/>
</dbReference>
<sequence>MSGWQHKLESAGFSLLMGAFKALGRERASAFGGWLFRTIGPKISRHKKADASMARVLPDLTPQQRADYLSQMWDNLGRVAGEYPHLGSFTTGGPDADDADIEVLGADVLNSFAEDGRSAIFVSGHFANWELMPLTVARAGVEGAEIYRAPNNPAVDAWITRARQQHIMAHQVPKGPSGARELVKCLKSGVSLCMLADQKMNDGIESTFFGRPAMSPAAPATMSLRYNVPIVPVTFERLAGTKFRIRFWPPLAHDKTGDMQADIAAITLKVNQFLEDWIRQRPGMWLWLHNRWPKE</sequence>
<keyword evidence="3" id="KW-0997">Cell inner membrane</keyword>
<gene>
    <name evidence="7" type="ORF">BN1012_Phect2187</name>
</gene>
<dbReference type="InterPro" id="IPR004960">
    <property type="entry name" value="LipA_acyltrans"/>
</dbReference>
<comment type="subcellular location">
    <subcellularLocation>
        <location evidence="1">Cell inner membrane</location>
    </subcellularLocation>
</comment>
<dbReference type="STRING" id="1458461.BN1012_Phect2187"/>
<evidence type="ECO:0000256" key="6">
    <source>
        <dbReference type="ARBA" id="ARBA00023315"/>
    </source>
</evidence>
<evidence type="ECO:0000256" key="1">
    <source>
        <dbReference type="ARBA" id="ARBA00004533"/>
    </source>
</evidence>
<name>X5MMG6_9HYPH</name>
<organism evidence="7 8">
    <name type="scientific">Candidatus Phaeomarinibacter ectocarpi</name>
    <dbReference type="NCBI Taxonomy" id="1458461"/>
    <lineage>
        <taxon>Bacteria</taxon>
        <taxon>Pseudomonadati</taxon>
        <taxon>Pseudomonadota</taxon>
        <taxon>Alphaproteobacteria</taxon>
        <taxon>Hyphomicrobiales</taxon>
        <taxon>Parvibaculaceae</taxon>
        <taxon>Candidatus Phaeomarinibacter</taxon>
    </lineage>
</organism>
<keyword evidence="6 7" id="KW-0012">Acyltransferase</keyword>
<evidence type="ECO:0000256" key="4">
    <source>
        <dbReference type="ARBA" id="ARBA00022679"/>
    </source>
</evidence>
<dbReference type="GO" id="GO:0005886">
    <property type="term" value="C:plasma membrane"/>
    <property type="evidence" value="ECO:0007669"/>
    <property type="project" value="UniProtKB-SubCell"/>
</dbReference>
<dbReference type="GO" id="GO:0016746">
    <property type="term" value="F:acyltransferase activity"/>
    <property type="evidence" value="ECO:0007669"/>
    <property type="project" value="UniProtKB-KW"/>
</dbReference>
<evidence type="ECO:0000313" key="8">
    <source>
        <dbReference type="Proteomes" id="UP000032160"/>
    </source>
</evidence>
<dbReference type="CDD" id="cd07984">
    <property type="entry name" value="LPLAT_LABLAT-like"/>
    <property type="match status" value="1"/>
</dbReference>
<keyword evidence="2" id="KW-1003">Cell membrane</keyword>
<evidence type="ECO:0000256" key="2">
    <source>
        <dbReference type="ARBA" id="ARBA00022475"/>
    </source>
</evidence>
<protein>
    <submittedName>
        <fullName evidence="7">Lipid A biosynthesis lauroyl acyltransferase</fullName>
    </submittedName>
</protein>
<dbReference type="GO" id="GO:0009247">
    <property type="term" value="P:glycolipid biosynthetic process"/>
    <property type="evidence" value="ECO:0007669"/>
    <property type="project" value="UniProtKB-ARBA"/>
</dbReference>
<keyword evidence="8" id="KW-1185">Reference proteome</keyword>
<evidence type="ECO:0000256" key="3">
    <source>
        <dbReference type="ARBA" id="ARBA00022519"/>
    </source>
</evidence>
<dbReference type="EMBL" id="HG966617">
    <property type="protein sequence ID" value="CDO60400.2"/>
    <property type="molecule type" value="Genomic_DNA"/>
</dbReference>
<dbReference type="AlphaFoldDB" id="X5MMG6"/>
<dbReference type="KEGG" id="pect:BN1012_Phect2187"/>
<reference evidence="7 8" key="1">
    <citation type="journal article" date="2014" name="Front. Genet.">
        <title>Genome and metabolic network of "Candidatus Phaeomarinobacter ectocarpi" Ec32, a new candidate genus of Alphaproteobacteria frequently associated with brown algae.</title>
        <authorList>
            <person name="Dittami S.M."/>
            <person name="Barbeyron T."/>
            <person name="Boyen C."/>
            <person name="Cambefort J."/>
            <person name="Collet G."/>
            <person name="Delage L."/>
            <person name="Gobet A."/>
            <person name="Groisillier A."/>
            <person name="Leblanc C."/>
            <person name="Michel G."/>
            <person name="Scornet D."/>
            <person name="Siegel A."/>
            <person name="Tapia J.E."/>
            <person name="Tonon T."/>
        </authorList>
    </citation>
    <scope>NUCLEOTIDE SEQUENCE [LARGE SCALE GENOMIC DNA]</scope>
    <source>
        <strain evidence="7 8">Ec32</strain>
    </source>
</reference>
<dbReference type="PANTHER" id="PTHR30606">
    <property type="entry name" value="LIPID A BIOSYNTHESIS LAUROYL ACYLTRANSFERASE"/>
    <property type="match status" value="1"/>
</dbReference>
<proteinExistence type="predicted"/>
<keyword evidence="4 7" id="KW-0808">Transferase</keyword>
<keyword evidence="5" id="KW-0472">Membrane</keyword>
<dbReference type="RefSeq" id="WP_043948458.1">
    <property type="nucleotide sequence ID" value="NZ_HG966617.1"/>
</dbReference>
<evidence type="ECO:0000256" key="5">
    <source>
        <dbReference type="ARBA" id="ARBA00023136"/>
    </source>
</evidence>
<dbReference type="HOGENOM" id="CLU_049421_4_2_5"/>
<evidence type="ECO:0000313" key="7">
    <source>
        <dbReference type="EMBL" id="CDO60400.2"/>
    </source>
</evidence>
<dbReference type="PANTHER" id="PTHR30606:SF9">
    <property type="entry name" value="LIPID A BIOSYNTHESIS LAUROYLTRANSFERASE"/>
    <property type="match status" value="1"/>
</dbReference>